<protein>
    <submittedName>
        <fullName evidence="1">Uncharacterized protein</fullName>
    </submittedName>
</protein>
<sequence length="154" mass="17304">MIETKPESITHWFEGIPQDQAAHAAAGYVLGFKSEDDVDWAEYNGVIKHRCGSTDYRVMMKQLVEPFPTCFFRLKVVGKNDKRGAPGPETKAMTSCGRLEEPSSNVRLEGEDFHTLKKVILTTQFMTGELLVNVEPISPRGAMVTWDLPDKDQD</sequence>
<evidence type="ECO:0000313" key="2">
    <source>
        <dbReference type="Proteomes" id="UP001196413"/>
    </source>
</evidence>
<keyword evidence="2" id="KW-1185">Reference proteome</keyword>
<evidence type="ECO:0000313" key="1">
    <source>
        <dbReference type="EMBL" id="KAJ1352710.1"/>
    </source>
</evidence>
<accession>A0AAD5M5U4</accession>
<comment type="caution">
    <text evidence="1">The sequence shown here is derived from an EMBL/GenBank/DDBJ whole genome shotgun (WGS) entry which is preliminary data.</text>
</comment>
<dbReference type="EMBL" id="JAHQIW010001527">
    <property type="protein sequence ID" value="KAJ1352710.1"/>
    <property type="molecule type" value="Genomic_DNA"/>
</dbReference>
<dbReference type="Proteomes" id="UP001196413">
    <property type="component" value="Unassembled WGS sequence"/>
</dbReference>
<gene>
    <name evidence="1" type="ORF">KIN20_009114</name>
</gene>
<name>A0AAD5M5U4_PARTN</name>
<proteinExistence type="predicted"/>
<dbReference type="AlphaFoldDB" id="A0AAD5M5U4"/>
<reference evidence="1" key="1">
    <citation type="submission" date="2021-06" db="EMBL/GenBank/DDBJ databases">
        <title>Parelaphostrongylus tenuis whole genome reference sequence.</title>
        <authorList>
            <person name="Garwood T.J."/>
            <person name="Larsen P.A."/>
            <person name="Fountain-Jones N.M."/>
            <person name="Garbe J.R."/>
            <person name="Macchietto M.G."/>
            <person name="Kania S.A."/>
            <person name="Gerhold R.W."/>
            <person name="Richards J.E."/>
            <person name="Wolf T.M."/>
        </authorList>
    </citation>
    <scope>NUCLEOTIDE SEQUENCE</scope>
    <source>
        <strain evidence="1">MNPRO001-30</strain>
        <tissue evidence="1">Meninges</tissue>
    </source>
</reference>
<organism evidence="1 2">
    <name type="scientific">Parelaphostrongylus tenuis</name>
    <name type="common">Meningeal worm</name>
    <dbReference type="NCBI Taxonomy" id="148309"/>
    <lineage>
        <taxon>Eukaryota</taxon>
        <taxon>Metazoa</taxon>
        <taxon>Ecdysozoa</taxon>
        <taxon>Nematoda</taxon>
        <taxon>Chromadorea</taxon>
        <taxon>Rhabditida</taxon>
        <taxon>Rhabditina</taxon>
        <taxon>Rhabditomorpha</taxon>
        <taxon>Strongyloidea</taxon>
        <taxon>Metastrongylidae</taxon>
        <taxon>Parelaphostrongylus</taxon>
    </lineage>
</organism>